<evidence type="ECO:0000313" key="3">
    <source>
        <dbReference type="Proteomes" id="UP000253529"/>
    </source>
</evidence>
<evidence type="ECO:0000313" key="2">
    <source>
        <dbReference type="EMBL" id="RBP01269.1"/>
    </source>
</evidence>
<proteinExistence type="predicted"/>
<feature type="chain" id="PRO_5016952128" evidence="1">
    <location>
        <begin position="21"/>
        <end position="84"/>
    </location>
</feature>
<sequence>MRIPTIAVAAFLFAPAAAGASETYTVDRWPQDIDTIPCSAWDHYPDGSWALRGSVKLGASVIDNIGFNRGDSSARLLDRKCGKK</sequence>
<feature type="signal peptide" evidence="1">
    <location>
        <begin position="1"/>
        <end position="20"/>
    </location>
</feature>
<dbReference type="Proteomes" id="UP000253529">
    <property type="component" value="Unassembled WGS sequence"/>
</dbReference>
<comment type="caution">
    <text evidence="2">The sequence shown here is derived from an EMBL/GenBank/DDBJ whole genome shotgun (WGS) entry which is preliminary data.</text>
</comment>
<evidence type="ECO:0000256" key="1">
    <source>
        <dbReference type="SAM" id="SignalP"/>
    </source>
</evidence>
<dbReference type="RefSeq" id="WP_113893778.1">
    <property type="nucleotide sequence ID" value="NZ_QNRK01000057.1"/>
</dbReference>
<dbReference type="EMBL" id="QNRK01000057">
    <property type="protein sequence ID" value="RBP01269.1"/>
    <property type="molecule type" value="Genomic_DNA"/>
</dbReference>
<keyword evidence="3" id="KW-1185">Reference proteome</keyword>
<accession>A0A366EII8</accession>
<name>A0A366EII8_9HYPH</name>
<organism evidence="2 3">
    <name type="scientific">Roseiarcus fermentans</name>
    <dbReference type="NCBI Taxonomy" id="1473586"/>
    <lineage>
        <taxon>Bacteria</taxon>
        <taxon>Pseudomonadati</taxon>
        <taxon>Pseudomonadota</taxon>
        <taxon>Alphaproteobacteria</taxon>
        <taxon>Hyphomicrobiales</taxon>
        <taxon>Roseiarcaceae</taxon>
        <taxon>Roseiarcus</taxon>
    </lineage>
</organism>
<dbReference type="AlphaFoldDB" id="A0A366EII8"/>
<protein>
    <submittedName>
        <fullName evidence="2">Uncharacterized protein</fullName>
    </submittedName>
</protein>
<reference evidence="2 3" key="1">
    <citation type="submission" date="2018-06" db="EMBL/GenBank/DDBJ databases">
        <title>Genomic Encyclopedia of Type Strains, Phase IV (KMG-IV): sequencing the most valuable type-strain genomes for metagenomic binning, comparative biology and taxonomic classification.</title>
        <authorList>
            <person name="Goeker M."/>
        </authorList>
    </citation>
    <scope>NUCLEOTIDE SEQUENCE [LARGE SCALE GENOMIC DNA]</scope>
    <source>
        <strain evidence="2 3">DSM 24875</strain>
    </source>
</reference>
<gene>
    <name evidence="2" type="ORF">DFR50_15731</name>
</gene>
<keyword evidence="1" id="KW-0732">Signal</keyword>